<gene>
    <name evidence="5" type="ORF">HCN44_001038</name>
</gene>
<reference evidence="5 6" key="1">
    <citation type="submission" date="2020-08" db="EMBL/GenBank/DDBJ databases">
        <title>Aphidius gifuensis genome sequencing and assembly.</title>
        <authorList>
            <person name="Du Z."/>
        </authorList>
    </citation>
    <scope>NUCLEOTIDE SEQUENCE [LARGE SCALE GENOMIC DNA]</scope>
    <source>
        <strain evidence="5">YNYX2018</strain>
        <tissue evidence="5">Adults</tissue>
    </source>
</reference>
<comment type="caution">
    <text evidence="5">The sequence shown here is derived from an EMBL/GenBank/DDBJ whole genome shotgun (WGS) entry which is preliminary data.</text>
</comment>
<dbReference type="GO" id="GO:0005930">
    <property type="term" value="C:axoneme"/>
    <property type="evidence" value="ECO:0007669"/>
    <property type="project" value="TreeGrafter"/>
</dbReference>
<feature type="compositionally biased region" description="Basic residues" evidence="2">
    <location>
        <begin position="74"/>
        <end position="89"/>
    </location>
</feature>
<dbReference type="PANTHER" id="PTHR20929:SF11">
    <property type="entry name" value="DYNEIN AXONEMAL INTERMEDIATE CHAIN 7"/>
    <property type="match status" value="1"/>
</dbReference>
<sequence>MSEDMRLECFEFDEISKVSEIIYQEYEEEEEEEEAKLKNKKIKTKEKSRFSKLLQEWQKFKKNTKDIKDESKKSNKNKKNKKKKKKKKAMKDQEKNKNIIASEDAEKQRNALIKQLQEEIELEKYKTEKQCEIDEQQLTIRQLQLGKTINIINDNDRKYINFQIAKQEEDDWNDFMTCDGLPNPSFLPDLNSFMFIWEQEDDQASMINVATKCKVVTYLLTKLDDIIDFSIKNHQNYTNECKEIRLLYRKKIQYWIDLACYRLLLKIQDEMIREDLKNAKFIKQSNEIICCIWAFIKLPVSLKQATERDKKPIEVIFNEINLSLKLPVDLDCYATAIRGLWSEYDHYSDECLSYLIPQLSNNYYMIDNLLDFCRKLRIEEKKIMVDNLINPVQIITTKIDKKNKNKKLNTNIGKIKKIEDNKIEPLPYLPTPDEIILQKEDENRKEIRRLLFTRCEKNEINLRKYRILGGVYHINLIYQPPQPKVMINGVSITTLELPKELKFVPFSRPYKAPPPAPDNERTPEIIEAEIKALEAAMEALILVTLELPKSVLWFEPPLVAHWISEKNVWSTKNIHDIKYNEEKQIITFRTGKLGIHGLAGFKFVNLPFQSWEIKPNNGKFEGVILNITAAIVQVDFIIKEDLVCLHSLIGGGTSALQDIIGKYMKLNVLIKKMRAGGCDLFPEKDAFSYVKGLPIKHQVTEQHLQYCMGLLSTAYCFSWSRWNITELHGCIAKERSTMMLLVTPLQTSLIQTTEVGSEFSDKPLDGEKNKFFADVYNLALHNAGIKSRLLMKQVSFKLATTVTKLLQATNVISMSS</sequence>
<organism evidence="5 6">
    <name type="scientific">Aphidius gifuensis</name>
    <name type="common">Parasitoid wasp</name>
    <dbReference type="NCBI Taxonomy" id="684658"/>
    <lineage>
        <taxon>Eukaryota</taxon>
        <taxon>Metazoa</taxon>
        <taxon>Ecdysozoa</taxon>
        <taxon>Arthropoda</taxon>
        <taxon>Hexapoda</taxon>
        <taxon>Insecta</taxon>
        <taxon>Pterygota</taxon>
        <taxon>Neoptera</taxon>
        <taxon>Endopterygota</taxon>
        <taxon>Hymenoptera</taxon>
        <taxon>Apocrita</taxon>
        <taxon>Ichneumonoidea</taxon>
        <taxon>Braconidae</taxon>
        <taxon>Aphidiinae</taxon>
        <taxon>Aphidius</taxon>
    </lineage>
</organism>
<dbReference type="PANTHER" id="PTHR20929">
    <property type="entry name" value="LUNG ADENOMA SUSCEPTIBILITY 1-RELATED"/>
    <property type="match status" value="1"/>
</dbReference>
<dbReference type="InterPro" id="IPR022110">
    <property type="entry name" value="CASC1_C"/>
</dbReference>
<comment type="similarity">
    <text evidence="1">Belongs to the DNAI7 family.</text>
</comment>
<evidence type="ECO:0000256" key="2">
    <source>
        <dbReference type="SAM" id="MobiDB-lite"/>
    </source>
</evidence>
<feature type="domain" description="IC97/Casc1 N-terminal" evidence="4">
    <location>
        <begin position="103"/>
        <end position="297"/>
    </location>
</feature>
<name>A0A834XNI4_APHGI</name>
<dbReference type="GO" id="GO:0008017">
    <property type="term" value="F:microtubule binding"/>
    <property type="evidence" value="ECO:0007669"/>
    <property type="project" value="TreeGrafter"/>
</dbReference>
<dbReference type="Pfam" id="PF12366">
    <property type="entry name" value="Casc1_C"/>
    <property type="match status" value="1"/>
</dbReference>
<accession>A0A834XNI4</accession>
<dbReference type="InterPro" id="IPR031826">
    <property type="entry name" value="IC97/Casc1_N"/>
</dbReference>
<evidence type="ECO:0000259" key="4">
    <source>
        <dbReference type="Pfam" id="PF15927"/>
    </source>
</evidence>
<feature type="compositionally biased region" description="Basic and acidic residues" evidence="2">
    <location>
        <begin position="64"/>
        <end position="73"/>
    </location>
</feature>
<dbReference type="Pfam" id="PF15927">
    <property type="entry name" value="Casc1_N"/>
    <property type="match status" value="1"/>
</dbReference>
<feature type="region of interest" description="Disordered" evidence="2">
    <location>
        <begin position="64"/>
        <end position="103"/>
    </location>
</feature>
<dbReference type="GO" id="GO:0048487">
    <property type="term" value="F:beta-tubulin binding"/>
    <property type="evidence" value="ECO:0007669"/>
    <property type="project" value="TreeGrafter"/>
</dbReference>
<dbReference type="EMBL" id="JACMRX010000005">
    <property type="protein sequence ID" value="KAF7988465.1"/>
    <property type="molecule type" value="Genomic_DNA"/>
</dbReference>
<proteinExistence type="inferred from homology"/>
<dbReference type="Proteomes" id="UP000639338">
    <property type="component" value="Unassembled WGS sequence"/>
</dbReference>
<keyword evidence="6" id="KW-1185">Reference proteome</keyword>
<dbReference type="OrthoDB" id="297923at2759"/>
<evidence type="ECO:0000256" key="1">
    <source>
        <dbReference type="ARBA" id="ARBA00024332"/>
    </source>
</evidence>
<evidence type="ECO:0000259" key="3">
    <source>
        <dbReference type="Pfam" id="PF12366"/>
    </source>
</evidence>
<dbReference type="InterPro" id="IPR023247">
    <property type="entry name" value="IC97/Dnai7-like"/>
</dbReference>
<feature type="domain" description="CASC1 C-terminal" evidence="3">
    <location>
        <begin position="568"/>
        <end position="724"/>
    </location>
</feature>
<evidence type="ECO:0008006" key="7">
    <source>
        <dbReference type="Google" id="ProtNLM"/>
    </source>
</evidence>
<dbReference type="PRINTS" id="PR02043">
    <property type="entry name" value="CANCERSCCP1"/>
</dbReference>
<dbReference type="AlphaFoldDB" id="A0A834XNI4"/>
<evidence type="ECO:0000313" key="5">
    <source>
        <dbReference type="EMBL" id="KAF7988465.1"/>
    </source>
</evidence>
<evidence type="ECO:0000313" key="6">
    <source>
        <dbReference type="Proteomes" id="UP000639338"/>
    </source>
</evidence>
<protein>
    <recommendedName>
        <fullName evidence="7">Axonemal 84 kDa protein</fullName>
    </recommendedName>
</protein>